<name>A0AAV1J1J5_9NEOP</name>
<dbReference type="AlphaFoldDB" id="A0AAV1J1J5"/>
<gene>
    <name evidence="1" type="ORF">LNINA_LOCUS2835</name>
</gene>
<accession>A0AAV1J1J5</accession>
<evidence type="ECO:0000313" key="2">
    <source>
        <dbReference type="Proteomes" id="UP001497472"/>
    </source>
</evidence>
<dbReference type="Proteomes" id="UP001497472">
    <property type="component" value="Unassembled WGS sequence"/>
</dbReference>
<evidence type="ECO:0000313" key="1">
    <source>
        <dbReference type="EMBL" id="CAK1542993.1"/>
    </source>
</evidence>
<protein>
    <submittedName>
        <fullName evidence="1">Uncharacterized protein</fullName>
    </submittedName>
</protein>
<comment type="caution">
    <text evidence="1">The sequence shown here is derived from an EMBL/GenBank/DDBJ whole genome shotgun (WGS) entry which is preliminary data.</text>
</comment>
<sequence length="149" mass="17250">MTCRRRELSGYPDDMFADNRAYVKVPNGVDLFNEQKECPGGISSRGDHYIYCSLYWKHASAFLANWVKACLWLITLPEVHNAFRDPRDMRWSTLCRCKPISDSRHSPQDSHSIRCRRDAQFANENNLLKFFRGPHPARPRLFSALASDG</sequence>
<reference evidence="1 2" key="1">
    <citation type="submission" date="2023-11" db="EMBL/GenBank/DDBJ databases">
        <authorList>
            <person name="Okamura Y."/>
        </authorList>
    </citation>
    <scope>NUCLEOTIDE SEQUENCE [LARGE SCALE GENOMIC DNA]</scope>
</reference>
<organism evidence="1 2">
    <name type="scientific">Leptosia nina</name>
    <dbReference type="NCBI Taxonomy" id="320188"/>
    <lineage>
        <taxon>Eukaryota</taxon>
        <taxon>Metazoa</taxon>
        <taxon>Ecdysozoa</taxon>
        <taxon>Arthropoda</taxon>
        <taxon>Hexapoda</taxon>
        <taxon>Insecta</taxon>
        <taxon>Pterygota</taxon>
        <taxon>Neoptera</taxon>
        <taxon>Endopterygota</taxon>
        <taxon>Lepidoptera</taxon>
        <taxon>Glossata</taxon>
        <taxon>Ditrysia</taxon>
        <taxon>Papilionoidea</taxon>
        <taxon>Pieridae</taxon>
        <taxon>Pierinae</taxon>
        <taxon>Leptosia</taxon>
    </lineage>
</organism>
<keyword evidence="2" id="KW-1185">Reference proteome</keyword>
<dbReference type="EMBL" id="CAVLEF010000004">
    <property type="protein sequence ID" value="CAK1542993.1"/>
    <property type="molecule type" value="Genomic_DNA"/>
</dbReference>
<proteinExistence type="predicted"/>